<protein>
    <submittedName>
        <fullName evidence="6">Radical SAM protein</fullName>
    </submittedName>
</protein>
<sequence>MVDFSKPVHSKKKGSDTVNIRFSVERIVMQPTQLCNLNCSYCYLPDRDKNWKMEPIIAERVAQGITELGNAVEIIWHGGEPLSCGLPYFTKLVDHFDRLREQELVRHAIQTNATLINERWCEFFRNHQFRVGVSIDGPAWANTKRVGWNSSPSFDKIMHGIRYLREAEIPFSAICVVSGNTLGKARELYNFFVELRCASLGINVEEQLGVHTVTINSQQADGTTRVTKFWQELFRAWQENPFIKVREFARMLPSLVALTDGQVASPEVYDIFPSVAWNGDVVLLAPEFLNTVAPRYNNFVVGNILNEDLQTIVERGKLAVYVEDFVRGVNRCRQECEYFSLCYGGQAGNKFFEHDTTNETETVFCRNSEKRLADAILQELESVNT</sequence>
<keyword evidence="1" id="KW-0949">S-adenosyl-L-methionine</keyword>
<dbReference type="InterPro" id="IPR013785">
    <property type="entry name" value="Aldolase_TIM"/>
</dbReference>
<dbReference type="EMBL" id="PCVC01000042">
    <property type="protein sequence ID" value="PIQ66958.1"/>
    <property type="molecule type" value="Genomic_DNA"/>
</dbReference>
<dbReference type="GO" id="GO:0016491">
    <property type="term" value="F:oxidoreductase activity"/>
    <property type="evidence" value="ECO:0007669"/>
    <property type="project" value="InterPro"/>
</dbReference>
<dbReference type="GO" id="GO:0051536">
    <property type="term" value="F:iron-sulfur cluster binding"/>
    <property type="evidence" value="ECO:0007669"/>
    <property type="project" value="UniProtKB-KW"/>
</dbReference>
<reference evidence="6 7" key="1">
    <citation type="submission" date="2017-09" db="EMBL/GenBank/DDBJ databases">
        <title>Depth-based differentiation of microbial function through sediment-hosted aquifers and enrichment of novel symbionts in the deep terrestrial subsurface.</title>
        <authorList>
            <person name="Probst A.J."/>
            <person name="Ladd B."/>
            <person name="Jarett J.K."/>
            <person name="Geller-Mcgrath D.E."/>
            <person name="Sieber C.M."/>
            <person name="Emerson J.B."/>
            <person name="Anantharaman K."/>
            <person name="Thomas B.C."/>
            <person name="Malmstrom R."/>
            <person name="Stieglmeier M."/>
            <person name="Klingl A."/>
            <person name="Woyke T."/>
            <person name="Ryan C.M."/>
            <person name="Banfield J.F."/>
        </authorList>
    </citation>
    <scope>NUCLEOTIDE SEQUENCE [LARGE SCALE GENOMIC DNA]</scope>
    <source>
        <strain evidence="6">CG11_big_fil_rev_8_21_14_0_20_40_24</strain>
    </source>
</reference>
<dbReference type="SFLD" id="SFLDS00029">
    <property type="entry name" value="Radical_SAM"/>
    <property type="match status" value="1"/>
</dbReference>
<dbReference type="SFLD" id="SFLDG01386">
    <property type="entry name" value="main_SPASM_domain-containing"/>
    <property type="match status" value="1"/>
</dbReference>
<accession>A0A2H0K6S5</accession>
<dbReference type="PROSITE" id="PS51918">
    <property type="entry name" value="RADICAL_SAM"/>
    <property type="match status" value="1"/>
</dbReference>
<dbReference type="InterPro" id="IPR058240">
    <property type="entry name" value="rSAM_sf"/>
</dbReference>
<name>A0A2H0K6S5_9BACT</name>
<evidence type="ECO:0000256" key="3">
    <source>
        <dbReference type="ARBA" id="ARBA00023004"/>
    </source>
</evidence>
<gene>
    <name evidence="6" type="ORF">COV95_01365</name>
</gene>
<dbReference type="GO" id="GO:0046872">
    <property type="term" value="F:metal ion binding"/>
    <property type="evidence" value="ECO:0007669"/>
    <property type="project" value="UniProtKB-KW"/>
</dbReference>
<dbReference type="NCBIfam" id="NF041718">
    <property type="entry name" value="rSAM_phane_AMC"/>
    <property type="match status" value="1"/>
</dbReference>
<proteinExistence type="predicted"/>
<feature type="domain" description="Radical SAM core" evidence="5">
    <location>
        <begin position="12"/>
        <end position="255"/>
    </location>
</feature>
<dbReference type="Gene3D" id="3.20.20.70">
    <property type="entry name" value="Aldolase class I"/>
    <property type="match status" value="1"/>
</dbReference>
<keyword evidence="4" id="KW-0411">Iron-sulfur</keyword>
<keyword evidence="2" id="KW-0479">Metal-binding</keyword>
<evidence type="ECO:0000256" key="2">
    <source>
        <dbReference type="ARBA" id="ARBA00022723"/>
    </source>
</evidence>
<evidence type="ECO:0000313" key="7">
    <source>
        <dbReference type="Proteomes" id="UP000229834"/>
    </source>
</evidence>
<dbReference type="AlphaFoldDB" id="A0A2H0K6S5"/>
<evidence type="ECO:0000259" key="5">
    <source>
        <dbReference type="PROSITE" id="PS51918"/>
    </source>
</evidence>
<dbReference type="InterPro" id="IPR007197">
    <property type="entry name" value="rSAM"/>
</dbReference>
<evidence type="ECO:0000256" key="4">
    <source>
        <dbReference type="ARBA" id="ARBA00023014"/>
    </source>
</evidence>
<comment type="caution">
    <text evidence="6">The sequence shown here is derived from an EMBL/GenBank/DDBJ whole genome shotgun (WGS) entry which is preliminary data.</text>
</comment>
<dbReference type="PANTHER" id="PTHR43273">
    <property type="entry name" value="ANAEROBIC SULFATASE-MATURATING ENZYME HOMOLOG ASLB-RELATED"/>
    <property type="match status" value="1"/>
</dbReference>
<dbReference type="Pfam" id="PF04055">
    <property type="entry name" value="Radical_SAM"/>
    <property type="match status" value="1"/>
</dbReference>
<dbReference type="InterPro" id="IPR023867">
    <property type="entry name" value="Sulphatase_maturase_rSAM"/>
</dbReference>
<keyword evidence="3" id="KW-0408">Iron</keyword>
<dbReference type="SUPFAM" id="SSF102114">
    <property type="entry name" value="Radical SAM enzymes"/>
    <property type="match status" value="1"/>
</dbReference>
<dbReference type="CDD" id="cd01335">
    <property type="entry name" value="Radical_SAM"/>
    <property type="match status" value="1"/>
</dbReference>
<evidence type="ECO:0000313" key="6">
    <source>
        <dbReference type="EMBL" id="PIQ66958.1"/>
    </source>
</evidence>
<dbReference type="Proteomes" id="UP000229834">
    <property type="component" value="Unassembled WGS sequence"/>
</dbReference>
<organism evidence="6 7">
    <name type="scientific">Candidatus Zambryskibacteria bacterium CG11_big_fil_rev_8_21_14_0_20_40_24</name>
    <dbReference type="NCBI Taxonomy" id="1975116"/>
    <lineage>
        <taxon>Bacteria</taxon>
        <taxon>Candidatus Zambryskiibacteriota</taxon>
    </lineage>
</organism>
<dbReference type="PANTHER" id="PTHR43273:SF8">
    <property type="entry name" value="RADICAL SAM DOMAIN PROTEIN"/>
    <property type="match status" value="1"/>
</dbReference>
<dbReference type="SFLD" id="SFLDG01072">
    <property type="entry name" value="dehydrogenase_like"/>
    <property type="match status" value="1"/>
</dbReference>
<evidence type="ECO:0000256" key="1">
    <source>
        <dbReference type="ARBA" id="ARBA00022691"/>
    </source>
</evidence>
<dbReference type="SFLD" id="SFLDG01067">
    <property type="entry name" value="SPASM/twitch_domain_containing"/>
    <property type="match status" value="1"/>
</dbReference>